<evidence type="ECO:0000313" key="1">
    <source>
        <dbReference type="EMBL" id="SFS01440.1"/>
    </source>
</evidence>
<name>A0A1I6LDV2_9FIRM</name>
<dbReference type="EMBL" id="FOYZ01000015">
    <property type="protein sequence ID" value="SFS01440.1"/>
    <property type="molecule type" value="Genomic_DNA"/>
</dbReference>
<keyword evidence="2" id="KW-1185">Reference proteome</keyword>
<dbReference type="GO" id="GO:0003677">
    <property type="term" value="F:DNA binding"/>
    <property type="evidence" value="ECO:0007669"/>
    <property type="project" value="InterPro"/>
</dbReference>
<dbReference type="AlphaFoldDB" id="A0A1I6LDV2"/>
<sequence>MEKKEIKHFYYNKLLGKIKEKYNTQEAFAVALGIGRVSLSQRLNNKLGFSQMEIYNAIKLLNIDIEEIPVYFYCTVDPKLNSEKELEEKEVPKKKRRGRKKK</sequence>
<gene>
    <name evidence="1" type="ORF">SAMN05661086_03232</name>
</gene>
<dbReference type="RefSeq" id="WP_242940566.1">
    <property type="nucleotide sequence ID" value="NZ_FOYZ01000015.1"/>
</dbReference>
<dbReference type="STRING" id="37658.SAMN05661086_03232"/>
<dbReference type="Proteomes" id="UP000199659">
    <property type="component" value="Unassembled WGS sequence"/>
</dbReference>
<protein>
    <recommendedName>
        <fullName evidence="3">HTH cro/C1-type domain-containing protein</fullName>
    </recommendedName>
</protein>
<evidence type="ECO:0000313" key="2">
    <source>
        <dbReference type="Proteomes" id="UP000199659"/>
    </source>
</evidence>
<accession>A0A1I6LDV2</accession>
<dbReference type="InterPro" id="IPR008003">
    <property type="entry name" value="DUF739"/>
</dbReference>
<evidence type="ECO:0008006" key="3">
    <source>
        <dbReference type="Google" id="ProtNLM"/>
    </source>
</evidence>
<dbReference type="InterPro" id="IPR010982">
    <property type="entry name" value="Lambda_DNA-bd_dom_sf"/>
</dbReference>
<reference evidence="1 2" key="1">
    <citation type="submission" date="2016-10" db="EMBL/GenBank/DDBJ databases">
        <authorList>
            <person name="de Groot N.N."/>
        </authorList>
    </citation>
    <scope>NUCLEOTIDE SEQUENCE [LARGE SCALE GENOMIC DNA]</scope>
    <source>
        <strain evidence="1 2">743A</strain>
    </source>
</reference>
<organism evidence="1 2">
    <name type="scientific">Anaeromicropila populeti</name>
    <dbReference type="NCBI Taxonomy" id="37658"/>
    <lineage>
        <taxon>Bacteria</taxon>
        <taxon>Bacillati</taxon>
        <taxon>Bacillota</taxon>
        <taxon>Clostridia</taxon>
        <taxon>Lachnospirales</taxon>
        <taxon>Lachnospiraceae</taxon>
        <taxon>Anaeromicropila</taxon>
    </lineage>
</organism>
<dbReference type="Pfam" id="PF05339">
    <property type="entry name" value="DUF739"/>
    <property type="match status" value="1"/>
</dbReference>
<dbReference type="CDD" id="cd00093">
    <property type="entry name" value="HTH_XRE"/>
    <property type="match status" value="1"/>
</dbReference>
<dbReference type="SUPFAM" id="SSF47413">
    <property type="entry name" value="lambda repressor-like DNA-binding domains"/>
    <property type="match status" value="1"/>
</dbReference>
<dbReference type="Gene3D" id="1.10.260.40">
    <property type="entry name" value="lambda repressor-like DNA-binding domains"/>
    <property type="match status" value="1"/>
</dbReference>
<proteinExistence type="predicted"/>
<dbReference type="InterPro" id="IPR001387">
    <property type="entry name" value="Cro/C1-type_HTH"/>
</dbReference>